<dbReference type="Proteomes" id="UP000722095">
    <property type="component" value="Unassembled WGS sequence"/>
</dbReference>
<dbReference type="NCBIfam" id="TIGR00100">
    <property type="entry name" value="hypA"/>
    <property type="match status" value="1"/>
</dbReference>
<dbReference type="PANTHER" id="PTHR34535">
    <property type="entry name" value="HYDROGENASE MATURATION FACTOR HYPA"/>
    <property type="match status" value="1"/>
</dbReference>
<comment type="similarity">
    <text evidence="4">Belongs to the HypA/HybF family.</text>
</comment>
<evidence type="ECO:0000256" key="2">
    <source>
        <dbReference type="ARBA" id="ARBA00022723"/>
    </source>
</evidence>
<evidence type="ECO:0000313" key="8">
    <source>
        <dbReference type="EMBL" id="MBA2858895.1"/>
    </source>
</evidence>
<dbReference type="GeneID" id="2762302"/>
<dbReference type="PIRSF" id="PIRSF004761">
    <property type="entry name" value="Hydrgn_mat_HypA"/>
    <property type="match status" value="1"/>
</dbReference>
<reference evidence="5" key="2">
    <citation type="submission" date="2018-02" db="EMBL/GenBank/DDBJ databases">
        <title>Complete genome sequence of the Methanococcus maripaludis type strain JJ (DSM 2067), a model for selenoprotein synthesis in Archaea.</title>
        <authorList>
            <person name="Poehlein A."/>
            <person name="Heym D."/>
            <person name="Quitzke V."/>
            <person name="Fersch J."/>
            <person name="Daniel R."/>
            <person name="Rother M."/>
        </authorList>
    </citation>
    <scope>NUCLEOTIDE SEQUENCE [LARGE SCALE GENOMIC DNA]</scope>
    <source>
        <strain evidence="5">DSM 2067</strain>
    </source>
</reference>
<dbReference type="GeneID" id="36101847"/>
<evidence type="ECO:0000313" key="10">
    <source>
        <dbReference type="EMBL" id="MBB6497440.1"/>
    </source>
</evidence>
<gene>
    <name evidence="4" type="primary">hypA</name>
    <name evidence="11" type="ORF">HNP85_001745</name>
    <name evidence="7" type="ORF">HNP86_001494</name>
    <name evidence="6" type="ORF">HNP88_000292</name>
    <name evidence="8" type="ORF">HNP93_001596</name>
    <name evidence="9" type="ORF">HNP94_001612</name>
    <name evidence="10" type="ORF">HNP96_001483</name>
    <name evidence="12" type="ORF">J2745_000857</name>
    <name evidence="5" type="ORF">MMJJ_07570</name>
</gene>
<organism evidence="5 13">
    <name type="scientific">Methanococcus maripaludis</name>
    <name type="common">Methanococcus deltae</name>
    <dbReference type="NCBI Taxonomy" id="39152"/>
    <lineage>
        <taxon>Archaea</taxon>
        <taxon>Methanobacteriati</taxon>
        <taxon>Methanobacteriota</taxon>
        <taxon>Methanomada group</taxon>
        <taxon>Methanococci</taxon>
        <taxon>Methanococcales</taxon>
        <taxon>Methanococcaceae</taxon>
        <taxon>Methanococcus</taxon>
    </lineage>
</organism>
<dbReference type="GO" id="GO:0008270">
    <property type="term" value="F:zinc ion binding"/>
    <property type="evidence" value="ECO:0007669"/>
    <property type="project" value="UniProtKB-UniRule"/>
</dbReference>
<evidence type="ECO:0000313" key="12">
    <source>
        <dbReference type="EMBL" id="MBP2219380.1"/>
    </source>
</evidence>
<keyword evidence="1 4" id="KW-0533">Nickel</keyword>
<sequence>MHELSYATSVLNAILDAVKQQEELGRKVIKVNDINLEIGDLTLISLDQLQFVFEVISEDTICKGAELKAEMVKPKIFCNDCEFEGNLDTKDELEVVCPKCESRNIKLKGGKEFNIVNATIEFDDEE</sequence>
<dbReference type="SMR" id="A0A2L1C9X0"/>
<dbReference type="PANTHER" id="PTHR34535:SF3">
    <property type="entry name" value="HYDROGENASE MATURATION FACTOR HYPA"/>
    <property type="match status" value="1"/>
</dbReference>
<reference evidence="13" key="1">
    <citation type="journal article" date="2018" name="Genome Announc.">
        <title>Complete Genome Sequence of the Methanococcus maripaludis Type Strain JJ (DSM 2067), a Model for Selenoprotein Synthesis in Archaea.</title>
        <authorList>
            <person name="Poehlein A."/>
            <person name="Heym D."/>
            <person name="Quitzke V."/>
            <person name="Fersch J."/>
            <person name="Daniel R."/>
            <person name="Rother M."/>
        </authorList>
    </citation>
    <scope>NUCLEOTIDE SEQUENCE [LARGE SCALE GENOMIC DNA]</scope>
    <source>
        <strain evidence="13">DSM 2067</strain>
    </source>
</reference>
<feature type="binding site" evidence="4">
    <location>
        <position position="81"/>
    </location>
    <ligand>
        <name>Zn(2+)</name>
        <dbReference type="ChEBI" id="CHEBI:29105"/>
    </ligand>
</feature>
<dbReference type="InterPro" id="IPR000688">
    <property type="entry name" value="HypA/HybF"/>
</dbReference>
<evidence type="ECO:0000313" key="18">
    <source>
        <dbReference type="Proteomes" id="UP000590564"/>
    </source>
</evidence>
<dbReference type="Proteomes" id="UP000571854">
    <property type="component" value="Unassembled WGS sequence"/>
</dbReference>
<dbReference type="Proteomes" id="UP000564425">
    <property type="component" value="Unassembled WGS sequence"/>
</dbReference>
<accession>A0A2L1C9X0</accession>
<reference evidence="14 15" key="3">
    <citation type="submission" date="2020-07" db="EMBL/GenBank/DDBJ databases">
        <title>Genomic Encyclopedia of Type Strains, Phase IV (KMG-V): Genome sequencing to study the core and pangenomes of soil and plant-associated prokaryotes.</title>
        <authorList>
            <person name="Whitman W."/>
        </authorList>
    </citation>
    <scope>NUCLEOTIDE SEQUENCE [LARGE SCALE GENOMIC DNA]</scope>
    <source>
        <strain evidence="7 15">A1</strain>
        <strain evidence="6 17">A5</strain>
        <strain evidence="8 14">C12</strain>
        <strain evidence="9 16">C13</strain>
        <strain evidence="10 18">D1</strain>
        <strain evidence="11">RC</strain>
    </source>
</reference>
<dbReference type="KEGG" id="mmad:MMJJ_07570"/>
<evidence type="ECO:0000313" key="17">
    <source>
        <dbReference type="Proteomes" id="UP000571854"/>
    </source>
</evidence>
<dbReference type="AlphaFoldDB" id="A0A2L1C9X0"/>
<dbReference type="Proteomes" id="UP000239462">
    <property type="component" value="Chromosome"/>
</dbReference>
<dbReference type="GO" id="GO:0051604">
    <property type="term" value="P:protein maturation"/>
    <property type="evidence" value="ECO:0007669"/>
    <property type="project" value="InterPro"/>
</dbReference>
<dbReference type="Proteomes" id="UP000590564">
    <property type="component" value="Unassembled WGS sequence"/>
</dbReference>
<dbReference type="EMBL" id="JAGINF010000002">
    <property type="protein sequence ID" value="MBP2219380.1"/>
    <property type="molecule type" value="Genomic_DNA"/>
</dbReference>
<feature type="binding site" evidence="4">
    <location>
        <position position="2"/>
    </location>
    <ligand>
        <name>Ni(2+)</name>
        <dbReference type="ChEBI" id="CHEBI:49786"/>
    </ligand>
</feature>
<dbReference type="EMBL" id="JACDUH010000002">
    <property type="protein sequence ID" value="MBA2851341.1"/>
    <property type="molecule type" value="Genomic_DNA"/>
</dbReference>
<dbReference type="RefSeq" id="WP_011170245.1">
    <property type="nucleotide sequence ID" value="NZ_CP026606.1"/>
</dbReference>
<dbReference type="Proteomes" id="UP000567099">
    <property type="component" value="Unassembled WGS sequence"/>
</dbReference>
<dbReference type="EMBL" id="JACHED010000003">
    <property type="protein sequence ID" value="MBB6497440.1"/>
    <property type="molecule type" value="Genomic_DNA"/>
</dbReference>
<dbReference type="EMBL" id="JACDUO010000002">
    <property type="protein sequence ID" value="MBA2864590.1"/>
    <property type="molecule type" value="Genomic_DNA"/>
</dbReference>
<evidence type="ECO:0000313" key="9">
    <source>
        <dbReference type="EMBL" id="MBA2864590.1"/>
    </source>
</evidence>
<evidence type="ECO:0000313" key="16">
    <source>
        <dbReference type="Proteomes" id="UP000567099"/>
    </source>
</evidence>
<dbReference type="Proteomes" id="UP000742560">
    <property type="component" value="Unassembled WGS sequence"/>
</dbReference>
<reference evidence="12" key="4">
    <citation type="submission" date="2021-03" db="EMBL/GenBank/DDBJ databases">
        <title>Genomic Encyclopedia of Type Strains, Phase IV (KMG-IV): sequencing the most valuable type-strain genomes for metagenomic binning, comparative biology and taxonomic classification.</title>
        <authorList>
            <person name="Goeker M."/>
        </authorList>
    </citation>
    <scope>NUCLEOTIDE SEQUENCE</scope>
    <source>
        <strain evidence="12">DSM 2771</strain>
    </source>
</reference>
<keyword evidence="2 4" id="KW-0479">Metal-binding</keyword>
<evidence type="ECO:0000313" key="11">
    <source>
        <dbReference type="EMBL" id="MBM7410050.1"/>
    </source>
</evidence>
<protein>
    <recommendedName>
        <fullName evidence="4">Hydrogenase maturation factor HypA</fullName>
    </recommendedName>
</protein>
<feature type="binding site" evidence="4">
    <location>
        <position position="100"/>
    </location>
    <ligand>
        <name>Zn(2+)</name>
        <dbReference type="ChEBI" id="CHEBI:29105"/>
    </ligand>
</feature>
<dbReference type="EMBL" id="JACDUJ010000001">
    <property type="protein sequence ID" value="MBA2846108.1"/>
    <property type="molecule type" value="Genomic_DNA"/>
</dbReference>
<proteinExistence type="inferred from homology"/>
<evidence type="ECO:0000256" key="4">
    <source>
        <dbReference type="HAMAP-Rule" id="MF_00213"/>
    </source>
</evidence>
<evidence type="ECO:0000313" key="7">
    <source>
        <dbReference type="EMBL" id="MBA2851341.1"/>
    </source>
</evidence>
<evidence type="ECO:0000313" key="6">
    <source>
        <dbReference type="EMBL" id="MBA2846108.1"/>
    </source>
</evidence>
<evidence type="ECO:0000256" key="3">
    <source>
        <dbReference type="ARBA" id="ARBA00022833"/>
    </source>
</evidence>
<name>A0A2L1C9X0_METMI</name>
<dbReference type="EMBL" id="CP026606">
    <property type="protein sequence ID" value="AVB76168.1"/>
    <property type="molecule type" value="Genomic_DNA"/>
</dbReference>
<feature type="binding site" evidence="4">
    <location>
        <position position="78"/>
    </location>
    <ligand>
        <name>Zn(2+)</name>
        <dbReference type="ChEBI" id="CHEBI:29105"/>
    </ligand>
</feature>
<dbReference type="Gene3D" id="3.30.2320.80">
    <property type="match status" value="1"/>
</dbReference>
<dbReference type="Pfam" id="PF01155">
    <property type="entry name" value="HypA"/>
    <property type="match status" value="1"/>
</dbReference>
<evidence type="ECO:0000313" key="14">
    <source>
        <dbReference type="Proteomes" id="UP000558015"/>
    </source>
</evidence>
<comment type="function">
    <text evidence="4">Involved in the maturation of [NiFe] hydrogenases. Required for nickel insertion into the metal center of the hydrogenase.</text>
</comment>
<evidence type="ECO:0000313" key="5">
    <source>
        <dbReference type="EMBL" id="AVB76168.1"/>
    </source>
</evidence>
<dbReference type="HAMAP" id="MF_00213">
    <property type="entry name" value="HypA_HybF"/>
    <property type="match status" value="1"/>
</dbReference>
<evidence type="ECO:0000313" key="15">
    <source>
        <dbReference type="Proteomes" id="UP000564425"/>
    </source>
</evidence>
<dbReference type="Proteomes" id="UP000558015">
    <property type="component" value="Unassembled WGS sequence"/>
</dbReference>
<keyword evidence="3 4" id="KW-0862">Zinc</keyword>
<dbReference type="EMBL" id="JAFBBC010000002">
    <property type="protein sequence ID" value="MBM7410050.1"/>
    <property type="molecule type" value="Genomic_DNA"/>
</dbReference>
<feature type="binding site" evidence="4">
    <location>
        <position position="97"/>
    </location>
    <ligand>
        <name>Zn(2+)</name>
        <dbReference type="ChEBI" id="CHEBI:29105"/>
    </ligand>
</feature>
<dbReference type="EMBL" id="JACDUN010000001">
    <property type="protein sequence ID" value="MBA2858895.1"/>
    <property type="molecule type" value="Genomic_DNA"/>
</dbReference>
<evidence type="ECO:0000313" key="13">
    <source>
        <dbReference type="Proteomes" id="UP000239462"/>
    </source>
</evidence>
<evidence type="ECO:0000256" key="1">
    <source>
        <dbReference type="ARBA" id="ARBA00022596"/>
    </source>
</evidence>
<dbReference type="GO" id="GO:0016151">
    <property type="term" value="F:nickel cation binding"/>
    <property type="evidence" value="ECO:0007669"/>
    <property type="project" value="UniProtKB-UniRule"/>
</dbReference>